<organism evidence="7 8">
    <name type="scientific">Halomonas organivorans</name>
    <dbReference type="NCBI Taxonomy" id="257772"/>
    <lineage>
        <taxon>Bacteria</taxon>
        <taxon>Pseudomonadati</taxon>
        <taxon>Pseudomonadota</taxon>
        <taxon>Gammaproteobacteria</taxon>
        <taxon>Oceanospirillales</taxon>
        <taxon>Halomonadaceae</taxon>
        <taxon>Halomonas</taxon>
    </lineage>
</organism>
<reference evidence="7 8" key="1">
    <citation type="submission" date="2020-08" db="EMBL/GenBank/DDBJ databases">
        <title>Genomic Encyclopedia of Type Strains, Phase III (KMG-III): the genomes of soil and plant-associated and newly described type strains.</title>
        <authorList>
            <person name="Whitman W."/>
        </authorList>
    </citation>
    <scope>NUCLEOTIDE SEQUENCE [LARGE SCALE GENOMIC DNA]</scope>
    <source>
        <strain evidence="7 8">CECT 5995</strain>
    </source>
</reference>
<feature type="domain" description="2Fe-2S ferredoxin-type" evidence="5">
    <location>
        <begin position="3"/>
        <end position="93"/>
    </location>
</feature>
<dbReference type="GO" id="GO:0051537">
    <property type="term" value="F:2 iron, 2 sulfur cluster binding"/>
    <property type="evidence" value="ECO:0007669"/>
    <property type="project" value="InterPro"/>
</dbReference>
<name>A0A7W5BVE2_9GAMM</name>
<keyword evidence="2" id="KW-0285">Flavoprotein</keyword>
<dbReference type="PANTHER" id="PTHR43644:SF1">
    <property type="entry name" value="NAD(P)H-FLAVIN REDUCTASE"/>
    <property type="match status" value="1"/>
</dbReference>
<dbReference type="AlphaFoldDB" id="A0A7W5BVE2"/>
<dbReference type="SUPFAM" id="SSF52343">
    <property type="entry name" value="Ferredoxin reductase-like, C-terminal NADP-linked domain"/>
    <property type="match status" value="1"/>
</dbReference>
<dbReference type="InterPro" id="IPR012675">
    <property type="entry name" value="Beta-grasp_dom_sf"/>
</dbReference>
<keyword evidence="1" id="KW-0813">Transport</keyword>
<dbReference type="RefSeq" id="WP_183386192.1">
    <property type="nucleotide sequence ID" value="NZ_JACHXM010000002.1"/>
</dbReference>
<dbReference type="Gene3D" id="3.40.50.80">
    <property type="entry name" value="Nucleotide-binding domain of ferredoxin-NADP reductase (FNR) module"/>
    <property type="match status" value="1"/>
</dbReference>
<dbReference type="Gene3D" id="3.10.20.30">
    <property type="match status" value="1"/>
</dbReference>
<dbReference type="InterPro" id="IPR036010">
    <property type="entry name" value="2Fe-2S_ferredoxin-like_sf"/>
</dbReference>
<sequence>MSYEVTIEPTGEIVEVEEGQTLLDAALRQGVWLPFACGHGTCGTCKVQVLEGEAEVGEASSFALMDMERDEGFRLACCCRPESDLVIEADVDEDPDFAGHPVQDWTATVSTIADLTPTIREIRLTLPGEGMAFQAGQYINLQVPGVEGTRAFSIATAPGTPNEIALHVRRVEGGAATTWLHEQLEEGQALELSGPYGQFFVRKSDPKDVIFIAGGSGLSSPESMILDLLDDPEDTRRITLFQGARHLAELYHRERFEALAAEHPRFDYVPALNAPLDDDAWDGVVGFVHDAAIAHFDGRFSEHKAYLCGPPPMIESAIGALMKGRLFERDIHMERFLTAADGAETQQRSALFKRI</sequence>
<evidence type="ECO:0000259" key="5">
    <source>
        <dbReference type="PROSITE" id="PS51085"/>
    </source>
</evidence>
<dbReference type="CDD" id="cd06211">
    <property type="entry name" value="phenol_2-monooxygenase_like"/>
    <property type="match status" value="1"/>
</dbReference>
<comment type="caution">
    <text evidence="7">The sequence shown here is derived from an EMBL/GenBank/DDBJ whole genome shotgun (WGS) entry which is preliminary data.</text>
</comment>
<dbReference type="InterPro" id="IPR001041">
    <property type="entry name" value="2Fe-2S_ferredoxin-type"/>
</dbReference>
<dbReference type="Pfam" id="PF00111">
    <property type="entry name" value="Fer2"/>
    <property type="match status" value="1"/>
</dbReference>
<dbReference type="SUPFAM" id="SSF54292">
    <property type="entry name" value="2Fe-2S ferredoxin-like"/>
    <property type="match status" value="1"/>
</dbReference>
<dbReference type="InterPro" id="IPR017938">
    <property type="entry name" value="Riboflavin_synthase-like_b-brl"/>
</dbReference>
<feature type="domain" description="FAD-binding FR-type" evidence="6">
    <location>
        <begin position="102"/>
        <end position="202"/>
    </location>
</feature>
<dbReference type="Pfam" id="PF00970">
    <property type="entry name" value="FAD_binding_6"/>
    <property type="match status" value="1"/>
</dbReference>
<evidence type="ECO:0000256" key="4">
    <source>
        <dbReference type="ARBA" id="ARBA00023004"/>
    </source>
</evidence>
<dbReference type="Pfam" id="PF00175">
    <property type="entry name" value="NAD_binding_1"/>
    <property type="match status" value="1"/>
</dbReference>
<dbReference type="PANTHER" id="PTHR43644">
    <property type="entry name" value="NA(+)-TRANSLOCATING NADH-QUINONE REDUCTASE SUBUNIT"/>
    <property type="match status" value="1"/>
</dbReference>
<dbReference type="InterPro" id="IPR001433">
    <property type="entry name" value="OxRdtase_FAD/NAD-bd"/>
</dbReference>
<dbReference type="GO" id="GO:0016491">
    <property type="term" value="F:oxidoreductase activity"/>
    <property type="evidence" value="ECO:0007669"/>
    <property type="project" value="InterPro"/>
</dbReference>
<protein>
    <submittedName>
        <fullName evidence="7">Phenol hydroxylase P5 protein</fullName>
    </submittedName>
</protein>
<gene>
    <name evidence="7" type="ORF">FHR96_000616</name>
</gene>
<evidence type="ECO:0000256" key="3">
    <source>
        <dbReference type="ARBA" id="ARBA00022827"/>
    </source>
</evidence>
<proteinExistence type="predicted"/>
<dbReference type="InterPro" id="IPR008333">
    <property type="entry name" value="Cbr1-like_FAD-bd_dom"/>
</dbReference>
<evidence type="ECO:0000256" key="2">
    <source>
        <dbReference type="ARBA" id="ARBA00022630"/>
    </source>
</evidence>
<evidence type="ECO:0000313" key="7">
    <source>
        <dbReference type="EMBL" id="MBB3139769.1"/>
    </source>
</evidence>
<dbReference type="PROSITE" id="PS51085">
    <property type="entry name" value="2FE2S_FER_2"/>
    <property type="match status" value="1"/>
</dbReference>
<dbReference type="InterPro" id="IPR017927">
    <property type="entry name" value="FAD-bd_FR_type"/>
</dbReference>
<keyword evidence="8" id="KW-1185">Reference proteome</keyword>
<dbReference type="CDD" id="cd00207">
    <property type="entry name" value="fer2"/>
    <property type="match status" value="1"/>
</dbReference>
<keyword evidence="3" id="KW-0274">FAD</keyword>
<evidence type="ECO:0000313" key="8">
    <source>
        <dbReference type="Proteomes" id="UP000525987"/>
    </source>
</evidence>
<evidence type="ECO:0000256" key="1">
    <source>
        <dbReference type="ARBA" id="ARBA00022448"/>
    </source>
</evidence>
<dbReference type="InterPro" id="IPR039261">
    <property type="entry name" value="FNR_nucleotide-bd"/>
</dbReference>
<dbReference type="SUPFAM" id="SSF63380">
    <property type="entry name" value="Riboflavin synthase domain-like"/>
    <property type="match status" value="1"/>
</dbReference>
<dbReference type="PROSITE" id="PS00197">
    <property type="entry name" value="2FE2S_FER_1"/>
    <property type="match status" value="1"/>
</dbReference>
<evidence type="ECO:0000259" key="6">
    <source>
        <dbReference type="PROSITE" id="PS51384"/>
    </source>
</evidence>
<accession>A0A7W5BVE2</accession>
<dbReference type="PRINTS" id="PR00410">
    <property type="entry name" value="PHEHYDRXLASE"/>
</dbReference>
<dbReference type="EMBL" id="JACHXM010000002">
    <property type="protein sequence ID" value="MBB3139769.1"/>
    <property type="molecule type" value="Genomic_DNA"/>
</dbReference>
<dbReference type="InterPro" id="IPR006058">
    <property type="entry name" value="2Fe2S_fd_BS"/>
</dbReference>
<keyword evidence="4" id="KW-0408">Iron</keyword>
<dbReference type="Proteomes" id="UP000525987">
    <property type="component" value="Unassembled WGS sequence"/>
</dbReference>
<dbReference type="PROSITE" id="PS51384">
    <property type="entry name" value="FAD_FR"/>
    <property type="match status" value="1"/>
</dbReference>
<dbReference type="Gene3D" id="2.40.30.10">
    <property type="entry name" value="Translation factors"/>
    <property type="match status" value="1"/>
</dbReference>